<dbReference type="RefSeq" id="WP_036084391.1">
    <property type="nucleotide sequence ID" value="NZ_CBCSHQ010000001.1"/>
</dbReference>
<dbReference type="EMBL" id="JNFA01000011">
    <property type="protein sequence ID" value="KGL42615.1"/>
    <property type="molecule type" value="Genomic_DNA"/>
</dbReference>
<keyword evidence="2" id="KW-1185">Reference proteome</keyword>
<dbReference type="STRING" id="1552123.EP57_03910"/>
<accession>A0A099WET2</accession>
<dbReference type="AlphaFoldDB" id="A0A099WET2"/>
<evidence type="ECO:0000313" key="1">
    <source>
        <dbReference type="EMBL" id="KGL42615.1"/>
    </source>
</evidence>
<dbReference type="OrthoDB" id="2364001at2"/>
<protein>
    <submittedName>
        <fullName evidence="1">Uncharacterized protein</fullName>
    </submittedName>
</protein>
<evidence type="ECO:0000313" key="2">
    <source>
        <dbReference type="Proteomes" id="UP000029844"/>
    </source>
</evidence>
<proteinExistence type="predicted"/>
<sequence>MQENLIWFQQQMKQRYQLSISIEEIGYETVALVLEETAPEIAKSLQELQMTAHEISFLTMQYLQEDKEYTASISQHPETHENDLVIWQMNGKVEAILLWKAKGESQNATEI</sequence>
<organism evidence="1 2">
    <name type="scientific">Listeria booriae</name>
    <dbReference type="NCBI Taxonomy" id="1552123"/>
    <lineage>
        <taxon>Bacteria</taxon>
        <taxon>Bacillati</taxon>
        <taxon>Bacillota</taxon>
        <taxon>Bacilli</taxon>
        <taxon>Bacillales</taxon>
        <taxon>Listeriaceae</taxon>
        <taxon>Listeria</taxon>
    </lineage>
</organism>
<name>A0A099WET2_9LIST</name>
<reference evidence="1 2" key="1">
    <citation type="submission" date="2014-05" db="EMBL/GenBank/DDBJ databases">
        <title>Novel Listeriaceae from food processing environments.</title>
        <authorList>
            <person name="den Bakker H.C."/>
        </authorList>
    </citation>
    <scope>NUCLEOTIDE SEQUENCE [LARGE SCALE GENOMIC DNA]</scope>
    <source>
        <strain evidence="1 2">FSL A5-0281</strain>
    </source>
</reference>
<dbReference type="Proteomes" id="UP000029844">
    <property type="component" value="Unassembled WGS sequence"/>
</dbReference>
<dbReference type="GeneID" id="58716565"/>
<gene>
    <name evidence="1" type="ORF">EP57_03910</name>
</gene>
<comment type="caution">
    <text evidence="1">The sequence shown here is derived from an EMBL/GenBank/DDBJ whole genome shotgun (WGS) entry which is preliminary data.</text>
</comment>